<comment type="function">
    <text evidence="5">Required for synthesis of 60S ribosomal subunits and the transport of pre-ribosomes from the nucleoplasm to the cytoplasm.</text>
</comment>
<feature type="domain" description="Nucleolar complex-associated protein 3 N-terminal" evidence="8">
    <location>
        <begin position="106"/>
        <end position="197"/>
    </location>
</feature>
<feature type="region of interest" description="Disordered" evidence="6">
    <location>
        <begin position="625"/>
        <end position="669"/>
    </location>
</feature>
<organism evidence="9 10">
    <name type="scientific">Venturia inaequalis</name>
    <name type="common">Apple scab fungus</name>
    <dbReference type="NCBI Taxonomy" id="5025"/>
    <lineage>
        <taxon>Eukaryota</taxon>
        <taxon>Fungi</taxon>
        <taxon>Dikarya</taxon>
        <taxon>Ascomycota</taxon>
        <taxon>Pezizomycotina</taxon>
        <taxon>Dothideomycetes</taxon>
        <taxon>Pleosporomycetidae</taxon>
        <taxon>Venturiales</taxon>
        <taxon>Venturiaceae</taxon>
        <taxon>Venturia</taxon>
    </lineage>
</organism>
<evidence type="ECO:0000256" key="2">
    <source>
        <dbReference type="ARBA" id="ARBA00007797"/>
    </source>
</evidence>
<evidence type="ECO:0000256" key="5">
    <source>
        <dbReference type="PIRNR" id="PIRNR028977"/>
    </source>
</evidence>
<feature type="compositionally biased region" description="Basic residues" evidence="6">
    <location>
        <begin position="1"/>
        <end position="12"/>
    </location>
</feature>
<dbReference type="InterPro" id="IPR016903">
    <property type="entry name" value="Nucleolar_cplx-assoc_3"/>
</dbReference>
<feature type="domain" description="CCAAT-binding factor" evidence="7">
    <location>
        <begin position="460"/>
        <end position="642"/>
    </location>
</feature>
<protein>
    <recommendedName>
        <fullName evidence="5">Nucleolar complex-associated protein 3</fullName>
    </recommendedName>
</protein>
<dbReference type="EMBL" id="WNWS01000241">
    <property type="protein sequence ID" value="KAE9973493.1"/>
    <property type="molecule type" value="Genomic_DNA"/>
</dbReference>
<accession>A0A8H3YVJ2</accession>
<evidence type="ECO:0000259" key="7">
    <source>
        <dbReference type="Pfam" id="PF03914"/>
    </source>
</evidence>
<evidence type="ECO:0000313" key="9">
    <source>
        <dbReference type="EMBL" id="KAE9973493.1"/>
    </source>
</evidence>
<evidence type="ECO:0000256" key="1">
    <source>
        <dbReference type="ARBA" id="ARBA00004604"/>
    </source>
</evidence>
<dbReference type="GO" id="GO:0006270">
    <property type="term" value="P:DNA replication initiation"/>
    <property type="evidence" value="ECO:0007669"/>
    <property type="project" value="TreeGrafter"/>
</dbReference>
<evidence type="ECO:0000256" key="6">
    <source>
        <dbReference type="SAM" id="MobiDB-lite"/>
    </source>
</evidence>
<dbReference type="InterPro" id="IPR016024">
    <property type="entry name" value="ARM-type_fold"/>
</dbReference>
<dbReference type="Pfam" id="PF07540">
    <property type="entry name" value="NOC3p"/>
    <property type="match status" value="1"/>
</dbReference>
<feature type="region of interest" description="Disordered" evidence="6">
    <location>
        <begin position="1"/>
        <end position="62"/>
    </location>
</feature>
<dbReference type="Pfam" id="PF03914">
    <property type="entry name" value="CBF"/>
    <property type="match status" value="1"/>
</dbReference>
<dbReference type="PIRSF" id="PIRSF028977">
    <property type="entry name" value="Nucleolar_complex_p3"/>
    <property type="match status" value="1"/>
</dbReference>
<comment type="caution">
    <text evidence="9">The sequence shown here is derived from an EMBL/GenBank/DDBJ whole genome shotgun (WGS) entry which is preliminary data.</text>
</comment>
<evidence type="ECO:0000256" key="3">
    <source>
        <dbReference type="ARBA" id="ARBA00023054"/>
    </source>
</evidence>
<dbReference type="PANTHER" id="PTHR14428:SF5">
    <property type="entry name" value="NUCLEOLAR COMPLEX PROTEIN 3 HOMOLOG"/>
    <property type="match status" value="1"/>
</dbReference>
<dbReference type="AlphaFoldDB" id="A0A8H3YVJ2"/>
<gene>
    <name evidence="9" type="ORF">EG328_004393</name>
</gene>
<dbReference type="GO" id="GO:0042254">
    <property type="term" value="P:ribosome biogenesis"/>
    <property type="evidence" value="ECO:0007669"/>
    <property type="project" value="UniProtKB-KW"/>
</dbReference>
<feature type="compositionally biased region" description="Polar residues" evidence="6">
    <location>
        <begin position="629"/>
        <end position="643"/>
    </location>
</feature>
<feature type="compositionally biased region" description="Basic and acidic residues" evidence="6">
    <location>
        <begin position="27"/>
        <end position="43"/>
    </location>
</feature>
<comment type="subcellular location">
    <subcellularLocation>
        <location evidence="1 5">Nucleus</location>
        <location evidence="1 5">Nucleolus</location>
    </subcellularLocation>
</comment>
<dbReference type="PANTHER" id="PTHR14428">
    <property type="entry name" value="NUCLEOLAR COMPLEX PROTEIN 3"/>
    <property type="match status" value="1"/>
</dbReference>
<dbReference type="InterPro" id="IPR011501">
    <property type="entry name" value="Noc3_N"/>
</dbReference>
<dbReference type="GO" id="GO:0003682">
    <property type="term" value="F:chromatin binding"/>
    <property type="evidence" value="ECO:0007669"/>
    <property type="project" value="TreeGrafter"/>
</dbReference>
<comment type="similarity">
    <text evidence="2 5">Belongs to the CBF/MAK21 family.</text>
</comment>
<keyword evidence="3" id="KW-0175">Coiled coil</keyword>
<keyword evidence="4" id="KW-0539">Nucleus</keyword>
<evidence type="ECO:0000256" key="4">
    <source>
        <dbReference type="ARBA" id="ARBA00023242"/>
    </source>
</evidence>
<proteinExistence type="inferred from homology"/>
<dbReference type="InterPro" id="IPR005612">
    <property type="entry name" value="CCAAT-binding_factor"/>
</dbReference>
<dbReference type="Proteomes" id="UP000447873">
    <property type="component" value="Unassembled WGS sequence"/>
</dbReference>
<dbReference type="GO" id="GO:0005730">
    <property type="term" value="C:nucleolus"/>
    <property type="evidence" value="ECO:0007669"/>
    <property type="project" value="UniProtKB-SubCell"/>
</dbReference>
<evidence type="ECO:0000313" key="10">
    <source>
        <dbReference type="Proteomes" id="UP000447873"/>
    </source>
</evidence>
<evidence type="ECO:0000259" key="8">
    <source>
        <dbReference type="Pfam" id="PF07540"/>
    </source>
</evidence>
<feature type="region of interest" description="Disordered" evidence="6">
    <location>
        <begin position="77"/>
        <end position="102"/>
    </location>
</feature>
<sequence>MSRYPLPKRRKLSPPESGDEASPTKRGQPEEKWDNEQDYEQRIRKIKAAGSGRLPIKTSEGWVAQEAPLVEATKYASATAGGEDEDVDGEEKESEPKKSTREQILEAKEEMARLAGLINEDPEEHMASLRSLTQFAASKNVIIKKLALATQCAVYKDIIPGYRIRPAAEDEMQQKLSREVKKLRNYEQALVGGYQSYVRELEKCAKGSKDQTWADASGLASVALSCAGQLLLAVPHFNFRGDLVKILITKLSTKRIDDDYKKCLLLLEDLFRKDDDGHPSLDAVTQLTRMIKAKNFNVHESVLNTFLHLRLLTEFTSKGSHHGIDKQRNEEQPDLKLKKKNREFLTKKQRKERKERKVVEKELKEADAVVSHEERDQMQSEMLKMVFITYFRILQAKPPHLMGAVLEGLARYADRINQEFFGDILEALKDLIRETEANLDEDGEEEEEEQDGTRNVTREALLCVVTAFALLQGQDAAKSAGTLHLDLSFFITHLYRTLYPVALNCDIELGPKSMHLPDPNGDHENPAMIKNKVNAQTTTVLLIRCLSSVLLPPLAVRAVPPIRIAAFTKQLLTASLHLPQKSCQAMLSLLAATTKTHGRKVAGLWNTEERRGDGMFDALRGEVEAKATPGQSLKKNTSKEFNGSSSPSPSPSPSTVNFTPEDKPVQNPALTSTLTFAPGLTSNIHVWDITARRSLLLRTYGPNGPSNDQYAASLARRFNLG</sequence>
<keyword evidence="5" id="KW-0690">Ribosome biogenesis</keyword>
<feature type="compositionally biased region" description="Acidic residues" evidence="6">
    <location>
        <begin position="82"/>
        <end position="93"/>
    </location>
</feature>
<reference evidence="9 10" key="1">
    <citation type="submission" date="2018-12" db="EMBL/GenBank/DDBJ databases">
        <title>Venturia inaequalis Genome Resource.</title>
        <authorList>
            <person name="Lichtner F.J."/>
        </authorList>
    </citation>
    <scope>NUCLEOTIDE SEQUENCE [LARGE SCALE GENOMIC DNA]</scope>
    <source>
        <strain evidence="9 10">120213</strain>
    </source>
</reference>
<name>A0A8H3YVJ2_VENIN</name>
<dbReference type="SUPFAM" id="SSF48371">
    <property type="entry name" value="ARM repeat"/>
    <property type="match status" value="1"/>
</dbReference>